<sequence>MCGIALIISGICFDSSSLNNVNGKCFQDSNFSSYQQDTEVCGSFWTIDDLKEALQRRGPDHLGSEIVLLKQNEILSSGTEENFFSDTGANSTNGHYGVIDSPVASHSLSADLKAQGPILELEKADNDCREEIKDNAWLLETEKDCDIPRCEVKNTGGDGLSGINSSSEMHFFGATLQLRGIAPIHQPLKDADQNLLIYNGEVFGGIHVDRDENDGEVLMHALRSCCSCKCHGDRKVCLCSEKMGHIRVPQLLSTIKGPWALIYWQESSKTLWFGKDAFGRRSLLVHWPNSYDPRLVLSSIALPLALEGKCSRDTGWATPRDNFGAHSDIDEHINDDNYWEELPCGIYSITFGTRKSYHNNTQNTLGRVSKHEWTDPQLQRLVKWDRAFVDPKLKVTAGVCQLSLAEKVLVALKLSIIKRTTQSMVSQKPVGEGQKQQLVPVAVLFSGGLDSMILAALLDQCLSSCYDIDLINVSFDCQSAPDRISSKEGMRELQRIAPSRRWRLVEIDADLSNLARETKHVISLINPAKTYMTWSP</sequence>
<dbReference type="CDD" id="cd01991">
    <property type="entry name" value="Asn_synthase_B_C"/>
    <property type="match status" value="1"/>
</dbReference>
<dbReference type="PANTHER" id="PTHR45937">
    <property type="entry name" value="ASPARAGINE SYNTHETASE DOMAIN-CONTAINING PROTEIN 1"/>
    <property type="match status" value="1"/>
</dbReference>
<dbReference type="HOGENOM" id="CLU_012368_3_1_1"/>
<dbReference type="Gene3D" id="3.60.20.10">
    <property type="entry name" value="Glutamine Phosphoribosylpyrophosphate, subunit 1, domain 1"/>
    <property type="match status" value="1"/>
</dbReference>
<evidence type="ECO:0000313" key="5">
    <source>
        <dbReference type="EMBL" id="ERN07555.1"/>
    </source>
</evidence>
<dbReference type="eggNOG" id="KOG0573">
    <property type="taxonomic scope" value="Eukaryota"/>
</dbReference>
<protein>
    <recommendedName>
        <fullName evidence="4">Glutamine amidotransferase type-2 domain-containing protein</fullName>
    </recommendedName>
</protein>
<keyword evidence="1" id="KW-0028">Amino-acid biosynthesis</keyword>
<dbReference type="EMBL" id="KI393735">
    <property type="protein sequence ID" value="ERN07555.1"/>
    <property type="molecule type" value="Genomic_DNA"/>
</dbReference>
<dbReference type="GO" id="GO:0004066">
    <property type="term" value="F:asparagine synthase (glutamine-hydrolyzing) activity"/>
    <property type="evidence" value="ECO:0007669"/>
    <property type="project" value="InterPro"/>
</dbReference>
<dbReference type="Gramene" id="ERN07555">
    <property type="protein sequence ID" value="ERN07555"/>
    <property type="gene ID" value="AMTR_s00154p00074010"/>
</dbReference>
<keyword evidence="2" id="KW-0061">Asparagine biosynthesis</keyword>
<name>W1PKB2_AMBTC</name>
<dbReference type="OMA" id="DIPRCEV"/>
<dbReference type="Proteomes" id="UP000017836">
    <property type="component" value="Unassembled WGS sequence"/>
</dbReference>
<evidence type="ECO:0000256" key="1">
    <source>
        <dbReference type="ARBA" id="ARBA00022605"/>
    </source>
</evidence>
<dbReference type="InterPro" id="IPR029055">
    <property type="entry name" value="Ntn_hydrolases_N"/>
</dbReference>
<dbReference type="Pfam" id="PF13537">
    <property type="entry name" value="GATase_7"/>
    <property type="match status" value="1"/>
</dbReference>
<dbReference type="Gene3D" id="3.40.50.620">
    <property type="entry name" value="HUPs"/>
    <property type="match status" value="1"/>
</dbReference>
<accession>W1PKB2</accession>
<evidence type="ECO:0000259" key="4">
    <source>
        <dbReference type="Pfam" id="PF13537"/>
    </source>
</evidence>
<evidence type="ECO:0000313" key="6">
    <source>
        <dbReference type="Proteomes" id="UP000017836"/>
    </source>
</evidence>
<dbReference type="SUPFAM" id="SSF56235">
    <property type="entry name" value="N-terminal nucleophile aminohydrolases (Ntn hydrolases)"/>
    <property type="match status" value="1"/>
</dbReference>
<dbReference type="PANTHER" id="PTHR45937:SF1">
    <property type="entry name" value="ASPARAGINE SYNTHETASE DOMAIN-CONTAINING PROTEIN 1"/>
    <property type="match status" value="1"/>
</dbReference>
<keyword evidence="3" id="KW-0315">Glutamine amidotransferase</keyword>
<dbReference type="InterPro" id="IPR014729">
    <property type="entry name" value="Rossmann-like_a/b/a_fold"/>
</dbReference>
<gene>
    <name evidence="5" type="ORF">AMTR_s00154p00074010</name>
</gene>
<evidence type="ECO:0000256" key="3">
    <source>
        <dbReference type="ARBA" id="ARBA00022962"/>
    </source>
</evidence>
<evidence type="ECO:0000256" key="2">
    <source>
        <dbReference type="ARBA" id="ARBA00022888"/>
    </source>
</evidence>
<dbReference type="AlphaFoldDB" id="W1PKB2"/>
<keyword evidence="6" id="KW-1185">Reference proteome</keyword>
<dbReference type="InterPro" id="IPR051857">
    <property type="entry name" value="Asn_synthetase_domain"/>
</dbReference>
<dbReference type="GO" id="GO:0006529">
    <property type="term" value="P:asparagine biosynthetic process"/>
    <property type="evidence" value="ECO:0007669"/>
    <property type="project" value="UniProtKB-KW"/>
</dbReference>
<organism evidence="5 6">
    <name type="scientific">Amborella trichopoda</name>
    <dbReference type="NCBI Taxonomy" id="13333"/>
    <lineage>
        <taxon>Eukaryota</taxon>
        <taxon>Viridiplantae</taxon>
        <taxon>Streptophyta</taxon>
        <taxon>Embryophyta</taxon>
        <taxon>Tracheophyta</taxon>
        <taxon>Spermatophyta</taxon>
        <taxon>Magnoliopsida</taxon>
        <taxon>Amborellales</taxon>
        <taxon>Amborellaceae</taxon>
        <taxon>Amborella</taxon>
    </lineage>
</organism>
<feature type="domain" description="Glutamine amidotransferase type-2" evidence="4">
    <location>
        <begin position="185"/>
        <end position="299"/>
    </location>
</feature>
<proteinExistence type="predicted"/>
<dbReference type="InterPro" id="IPR017932">
    <property type="entry name" value="GATase_2_dom"/>
</dbReference>
<dbReference type="STRING" id="13333.W1PKB2"/>
<dbReference type="SUPFAM" id="SSF52402">
    <property type="entry name" value="Adenine nucleotide alpha hydrolases-like"/>
    <property type="match status" value="1"/>
</dbReference>
<reference evidence="6" key="1">
    <citation type="journal article" date="2013" name="Science">
        <title>The Amborella genome and the evolution of flowering plants.</title>
        <authorList>
            <consortium name="Amborella Genome Project"/>
        </authorList>
    </citation>
    <scope>NUCLEOTIDE SEQUENCE [LARGE SCALE GENOMIC DNA]</scope>
</reference>
<dbReference type="InterPro" id="IPR001962">
    <property type="entry name" value="Asn_synthase"/>
</dbReference>